<name>A0A409YK59_9AGAR</name>
<dbReference type="OrthoDB" id="10519960at2759"/>
<comment type="caution">
    <text evidence="1">The sequence shown here is derived from an EMBL/GenBank/DDBJ whole genome shotgun (WGS) entry which is preliminary data.</text>
</comment>
<protein>
    <submittedName>
        <fullName evidence="1">Uncharacterized protein</fullName>
    </submittedName>
</protein>
<evidence type="ECO:0000313" key="2">
    <source>
        <dbReference type="Proteomes" id="UP000284842"/>
    </source>
</evidence>
<accession>A0A409YK59</accession>
<proteinExistence type="predicted"/>
<dbReference type="AlphaFoldDB" id="A0A409YK59"/>
<evidence type="ECO:0000313" key="1">
    <source>
        <dbReference type="EMBL" id="PPR03395.1"/>
    </source>
</evidence>
<keyword evidence="2" id="KW-1185">Reference proteome</keyword>
<sequence length="258" mass="29309">MPGDYRVRNFMQQHSAGLKALTSMNYSDKHTLSPDNLSQHNHALFDHNFPNLESLTLSSHVARHEILDNSLAMRYSKRPRSKLCSLALKGLILSHDNVTQHLFSADALHGVFSNLTRLTFSVLCLDVTLLSFLADALSQLEYLSITLYRDIRGPKYEGNERNPTQSPPVDTTEFRTTLASLNSTQLTIFSTWKLRGLDLVPYFCNTQLDPPARKTLVAVLPNVQSFCNLGRREYTNADTDPGEEWSRQLNYFDMEQVV</sequence>
<dbReference type="InParanoid" id="A0A409YK59"/>
<dbReference type="Proteomes" id="UP000284842">
    <property type="component" value="Unassembled WGS sequence"/>
</dbReference>
<gene>
    <name evidence="1" type="ORF">CVT24_012520</name>
</gene>
<organism evidence="1 2">
    <name type="scientific">Panaeolus cyanescens</name>
    <dbReference type="NCBI Taxonomy" id="181874"/>
    <lineage>
        <taxon>Eukaryota</taxon>
        <taxon>Fungi</taxon>
        <taxon>Dikarya</taxon>
        <taxon>Basidiomycota</taxon>
        <taxon>Agaricomycotina</taxon>
        <taxon>Agaricomycetes</taxon>
        <taxon>Agaricomycetidae</taxon>
        <taxon>Agaricales</taxon>
        <taxon>Agaricineae</taxon>
        <taxon>Galeropsidaceae</taxon>
        <taxon>Panaeolus</taxon>
    </lineage>
</organism>
<dbReference type="EMBL" id="NHTK01001069">
    <property type="protein sequence ID" value="PPR03395.1"/>
    <property type="molecule type" value="Genomic_DNA"/>
</dbReference>
<reference evidence="1 2" key="1">
    <citation type="journal article" date="2018" name="Evol. Lett.">
        <title>Horizontal gene cluster transfer increased hallucinogenic mushroom diversity.</title>
        <authorList>
            <person name="Reynolds H.T."/>
            <person name="Vijayakumar V."/>
            <person name="Gluck-Thaler E."/>
            <person name="Korotkin H.B."/>
            <person name="Matheny P.B."/>
            <person name="Slot J.C."/>
        </authorList>
    </citation>
    <scope>NUCLEOTIDE SEQUENCE [LARGE SCALE GENOMIC DNA]</scope>
    <source>
        <strain evidence="1 2">2629</strain>
    </source>
</reference>